<dbReference type="SUPFAM" id="SSF53335">
    <property type="entry name" value="S-adenosyl-L-methionine-dependent methyltransferases"/>
    <property type="match status" value="1"/>
</dbReference>
<keyword evidence="4" id="KW-0175">Coiled coil</keyword>
<evidence type="ECO:0000256" key="2">
    <source>
        <dbReference type="ARBA" id="ARBA00022679"/>
    </source>
</evidence>
<gene>
    <name evidence="6" type="ORF">FNU76_00495</name>
</gene>
<evidence type="ECO:0000256" key="4">
    <source>
        <dbReference type="SAM" id="Coils"/>
    </source>
</evidence>
<dbReference type="PRINTS" id="PR00508">
    <property type="entry name" value="S21N4MTFRASE"/>
</dbReference>
<dbReference type="KEGG" id="cari:FNU76_00495"/>
<dbReference type="EC" id="2.1.1.-" evidence="3"/>
<dbReference type="GO" id="GO:0008170">
    <property type="term" value="F:N-methyltransferase activity"/>
    <property type="evidence" value="ECO:0007669"/>
    <property type="project" value="InterPro"/>
</dbReference>
<dbReference type="Gene3D" id="3.40.50.150">
    <property type="entry name" value="Vaccinia Virus protein VP39"/>
    <property type="match status" value="1"/>
</dbReference>
<dbReference type="OrthoDB" id="9773060at2"/>
<dbReference type="InterPro" id="IPR001091">
    <property type="entry name" value="RM_Methyltransferase"/>
</dbReference>
<feature type="domain" description="DNA methylase N-4/N-6" evidence="5">
    <location>
        <begin position="41"/>
        <end position="156"/>
    </location>
</feature>
<dbReference type="InterPro" id="IPR002941">
    <property type="entry name" value="DNA_methylase_N4/N6"/>
</dbReference>
<dbReference type="GO" id="GO:0003677">
    <property type="term" value="F:DNA binding"/>
    <property type="evidence" value="ECO:0007669"/>
    <property type="project" value="InterPro"/>
</dbReference>
<organism evidence="6 7">
    <name type="scientific">Chitinimonas arctica</name>
    <dbReference type="NCBI Taxonomy" id="2594795"/>
    <lineage>
        <taxon>Bacteria</taxon>
        <taxon>Pseudomonadati</taxon>
        <taxon>Pseudomonadota</taxon>
        <taxon>Betaproteobacteria</taxon>
        <taxon>Neisseriales</taxon>
        <taxon>Chitinibacteraceae</taxon>
        <taxon>Chitinimonas</taxon>
    </lineage>
</organism>
<evidence type="ECO:0000256" key="3">
    <source>
        <dbReference type="RuleBase" id="RU362026"/>
    </source>
</evidence>
<name>A0A516S9W0_9NEIS</name>
<keyword evidence="7" id="KW-1185">Reference proteome</keyword>
<dbReference type="GO" id="GO:0032259">
    <property type="term" value="P:methylation"/>
    <property type="evidence" value="ECO:0007669"/>
    <property type="project" value="UniProtKB-KW"/>
</dbReference>
<evidence type="ECO:0000313" key="6">
    <source>
        <dbReference type="EMBL" id="QDQ24945.1"/>
    </source>
</evidence>
<keyword evidence="1 6" id="KW-0489">Methyltransferase</keyword>
<reference evidence="7" key="1">
    <citation type="submission" date="2019-07" db="EMBL/GenBank/DDBJ databases">
        <title>Chitinimonas sp. nov., isolated from Ny-Alesund, arctica soil.</title>
        <authorList>
            <person name="Xu Q."/>
            <person name="Peng F."/>
        </authorList>
    </citation>
    <scope>NUCLEOTIDE SEQUENCE [LARGE SCALE GENOMIC DNA]</scope>
    <source>
        <strain evidence="7">R3-44</strain>
    </source>
</reference>
<sequence>MSSHWFGRSQWALPTQAAYLWLRELFNRQHTGVLDRTYSSLTKEYAYLKADYQFLRKEYETLKQEYETLRRSFRITPDVPNTDVWQFPPAKPRKGKHPCEKPLDLMRHIMTTSTRPGHVVLDAFMGSGSTGVAAQEAGCSFIGIEQDRDIFRMAQELLASVP</sequence>
<feature type="coiled-coil region" evidence="4">
    <location>
        <begin position="45"/>
        <end position="72"/>
    </location>
</feature>
<comment type="similarity">
    <text evidence="3">Belongs to the N(4)/N(6)-methyltransferase family.</text>
</comment>
<dbReference type="Proteomes" id="UP000317550">
    <property type="component" value="Chromosome"/>
</dbReference>
<dbReference type="RefSeq" id="WP_143855870.1">
    <property type="nucleotide sequence ID" value="NZ_CP041730.1"/>
</dbReference>
<evidence type="ECO:0000259" key="5">
    <source>
        <dbReference type="Pfam" id="PF01555"/>
    </source>
</evidence>
<dbReference type="AlphaFoldDB" id="A0A516S9W0"/>
<dbReference type="InterPro" id="IPR029063">
    <property type="entry name" value="SAM-dependent_MTases_sf"/>
</dbReference>
<proteinExistence type="inferred from homology"/>
<dbReference type="EMBL" id="CP041730">
    <property type="protein sequence ID" value="QDQ24945.1"/>
    <property type="molecule type" value="Genomic_DNA"/>
</dbReference>
<evidence type="ECO:0000256" key="1">
    <source>
        <dbReference type="ARBA" id="ARBA00022603"/>
    </source>
</evidence>
<evidence type="ECO:0000313" key="7">
    <source>
        <dbReference type="Proteomes" id="UP000317550"/>
    </source>
</evidence>
<protein>
    <recommendedName>
        <fullName evidence="3">Methyltransferase</fullName>
        <ecNumber evidence="3">2.1.1.-</ecNumber>
    </recommendedName>
</protein>
<dbReference type="Pfam" id="PF01555">
    <property type="entry name" value="N6_N4_Mtase"/>
    <property type="match status" value="1"/>
</dbReference>
<accession>A0A516S9W0</accession>
<keyword evidence="2 6" id="KW-0808">Transferase</keyword>